<dbReference type="OrthoDB" id="8062037at2759"/>
<dbReference type="Proteomes" id="UP000265515">
    <property type="component" value="Unassembled WGS sequence"/>
</dbReference>
<dbReference type="EMBL" id="BFEA01000146">
    <property type="protein sequence ID" value="GBG71413.1"/>
    <property type="molecule type" value="Genomic_DNA"/>
</dbReference>
<accession>A0A388KN95</accession>
<feature type="coiled-coil region" evidence="1">
    <location>
        <begin position="168"/>
        <end position="207"/>
    </location>
</feature>
<organism evidence="3 4">
    <name type="scientific">Chara braunii</name>
    <name type="common">Braun's stonewort</name>
    <dbReference type="NCBI Taxonomy" id="69332"/>
    <lineage>
        <taxon>Eukaryota</taxon>
        <taxon>Viridiplantae</taxon>
        <taxon>Streptophyta</taxon>
        <taxon>Charophyceae</taxon>
        <taxon>Charales</taxon>
        <taxon>Characeae</taxon>
        <taxon>Chara</taxon>
    </lineage>
</organism>
<evidence type="ECO:0000313" key="3">
    <source>
        <dbReference type="EMBL" id="GBG71413.1"/>
    </source>
</evidence>
<dbReference type="AlphaFoldDB" id="A0A388KN95"/>
<keyword evidence="1" id="KW-0175">Coiled coil</keyword>
<dbReference type="Gramene" id="GBG71413">
    <property type="protein sequence ID" value="GBG71413"/>
    <property type="gene ID" value="CBR_g8833"/>
</dbReference>
<evidence type="ECO:0000256" key="2">
    <source>
        <dbReference type="SAM" id="MobiDB-lite"/>
    </source>
</evidence>
<feature type="region of interest" description="Disordered" evidence="2">
    <location>
        <begin position="1"/>
        <end position="35"/>
    </location>
</feature>
<sequence>MELVVRSPAPAPPAQAQAAPNSAAPDSQPGRETESGTEMFIRMLEIHQRACEAEGRYIEADSTRRRIIEARVTNENKKREQITSKHIHERLALESQHLADFQQFNEKWTMRIGDNEAQAEAMKNELKEKHMKEMMVQKEKHLSALLEVRPKLSRELLDHRRKLELLAHQKQYLEAEKVKAKIDALEAEELEKAKAVKKEQNAALEEKLLVCATSVLPA</sequence>
<dbReference type="PANTHER" id="PTHR47026">
    <property type="entry name" value="PIGMENTOSA GTPASE REGULATOR-LIKE PROTEIN, PUTATIVE-RELATED"/>
    <property type="match status" value="1"/>
</dbReference>
<evidence type="ECO:0000256" key="1">
    <source>
        <dbReference type="SAM" id="Coils"/>
    </source>
</evidence>
<evidence type="ECO:0000313" key="4">
    <source>
        <dbReference type="Proteomes" id="UP000265515"/>
    </source>
</evidence>
<feature type="compositionally biased region" description="Low complexity" evidence="2">
    <location>
        <begin position="14"/>
        <end position="28"/>
    </location>
</feature>
<protein>
    <submittedName>
        <fullName evidence="3">Uncharacterized protein</fullName>
    </submittedName>
</protein>
<proteinExistence type="predicted"/>
<gene>
    <name evidence="3" type="ORF">CBR_g8833</name>
</gene>
<dbReference type="PANTHER" id="PTHR47026:SF2">
    <property type="entry name" value="FLAGELLAR ASSOCIATED PROTEIN"/>
    <property type="match status" value="1"/>
</dbReference>
<name>A0A388KN95_CHABU</name>
<reference evidence="3 4" key="1">
    <citation type="journal article" date="2018" name="Cell">
        <title>The Chara Genome: Secondary Complexity and Implications for Plant Terrestrialization.</title>
        <authorList>
            <person name="Nishiyama T."/>
            <person name="Sakayama H."/>
            <person name="Vries J.D."/>
            <person name="Buschmann H."/>
            <person name="Saint-Marcoux D."/>
            <person name="Ullrich K.K."/>
            <person name="Haas F.B."/>
            <person name="Vanderstraeten L."/>
            <person name="Becker D."/>
            <person name="Lang D."/>
            <person name="Vosolsobe S."/>
            <person name="Rombauts S."/>
            <person name="Wilhelmsson P.K.I."/>
            <person name="Janitza P."/>
            <person name="Kern R."/>
            <person name="Heyl A."/>
            <person name="Rumpler F."/>
            <person name="Villalobos L.I.A.C."/>
            <person name="Clay J.M."/>
            <person name="Skokan R."/>
            <person name="Toyoda A."/>
            <person name="Suzuki Y."/>
            <person name="Kagoshima H."/>
            <person name="Schijlen E."/>
            <person name="Tajeshwar N."/>
            <person name="Catarino B."/>
            <person name="Hetherington A.J."/>
            <person name="Saltykova A."/>
            <person name="Bonnot C."/>
            <person name="Breuninger H."/>
            <person name="Symeonidi A."/>
            <person name="Radhakrishnan G.V."/>
            <person name="Van Nieuwerburgh F."/>
            <person name="Deforce D."/>
            <person name="Chang C."/>
            <person name="Karol K.G."/>
            <person name="Hedrich R."/>
            <person name="Ulvskov P."/>
            <person name="Glockner G."/>
            <person name="Delwiche C.F."/>
            <person name="Petrasek J."/>
            <person name="Van de Peer Y."/>
            <person name="Friml J."/>
            <person name="Beilby M."/>
            <person name="Dolan L."/>
            <person name="Kohara Y."/>
            <person name="Sugano S."/>
            <person name="Fujiyama A."/>
            <person name="Delaux P.-M."/>
            <person name="Quint M."/>
            <person name="TheiBen G."/>
            <person name="Hagemann M."/>
            <person name="Harholt J."/>
            <person name="Dunand C."/>
            <person name="Zachgo S."/>
            <person name="Langdale J."/>
            <person name="Maumus F."/>
            <person name="Straeten D.V.D."/>
            <person name="Gould S.B."/>
            <person name="Rensing S.A."/>
        </authorList>
    </citation>
    <scope>NUCLEOTIDE SEQUENCE [LARGE SCALE GENOMIC DNA]</scope>
    <source>
        <strain evidence="3 4">S276</strain>
    </source>
</reference>
<keyword evidence="4" id="KW-1185">Reference proteome</keyword>
<comment type="caution">
    <text evidence="3">The sequence shown here is derived from an EMBL/GenBank/DDBJ whole genome shotgun (WGS) entry which is preliminary data.</text>
</comment>